<feature type="transmembrane region" description="Helical" evidence="1">
    <location>
        <begin position="29"/>
        <end position="49"/>
    </location>
</feature>
<dbReference type="OrthoDB" id="8703931at2"/>
<evidence type="ECO:0000313" key="2">
    <source>
        <dbReference type="EMBL" id="AQS51438.1"/>
    </source>
</evidence>
<name>A0A1U9K095_9BURK</name>
<dbReference type="AlphaFoldDB" id="A0A1U9K095"/>
<keyword evidence="1" id="KW-0812">Transmembrane</keyword>
<proteinExistence type="predicted"/>
<feature type="transmembrane region" description="Helical" evidence="1">
    <location>
        <begin position="55"/>
        <end position="78"/>
    </location>
</feature>
<evidence type="ECO:0000313" key="3">
    <source>
        <dbReference type="Proteomes" id="UP000189369"/>
    </source>
</evidence>
<evidence type="ECO:0000256" key="1">
    <source>
        <dbReference type="SAM" id="Phobius"/>
    </source>
</evidence>
<dbReference type="STRING" id="643674.PAEH1_07505"/>
<gene>
    <name evidence="2" type="ORF">PAEH1_07505</name>
</gene>
<reference evidence="2 3" key="1">
    <citation type="submission" date="2017-01" db="EMBL/GenBank/DDBJ databases">
        <title>Complete Genome Sequence of Paenalcaligenes hominis, Isolated from a paraplegic Patient with neurogenic bladder.</title>
        <authorList>
            <person name="Mukhopadhyay R."/>
            <person name="Joaquin J."/>
            <person name="Hogue R."/>
            <person name="Kilaru A."/>
            <person name="Jospin G."/>
            <person name="Mars K."/>
            <person name="Eisen J.A."/>
            <person name="Chaturvedi V."/>
        </authorList>
    </citation>
    <scope>NUCLEOTIDE SEQUENCE [LARGE SCALE GENOMIC DNA]</scope>
    <source>
        <strain evidence="2 3">15S00501</strain>
    </source>
</reference>
<dbReference type="EMBL" id="CP019697">
    <property type="protein sequence ID" value="AQS51438.1"/>
    <property type="molecule type" value="Genomic_DNA"/>
</dbReference>
<organism evidence="2 3">
    <name type="scientific">Paenalcaligenes hominis</name>
    <dbReference type="NCBI Taxonomy" id="643674"/>
    <lineage>
        <taxon>Bacteria</taxon>
        <taxon>Pseudomonadati</taxon>
        <taxon>Pseudomonadota</taxon>
        <taxon>Betaproteobacteria</taxon>
        <taxon>Burkholderiales</taxon>
        <taxon>Alcaligenaceae</taxon>
        <taxon>Paenalcaligenes</taxon>
    </lineage>
</organism>
<sequence>MNPPLTPEQQHLLPSLQLPIRGRSWPKHIALMAWVVIALIGLRLGFIATHYGDQVATSIIACIVFAYFGMIVVAYFMLVGQTTITTAGIQQEWILKRELLWQDLKFAKFVPLFFSKRLICFTKRGRPIVFQGASPDLQIAFAQIALAHRRPI</sequence>
<accession>A0A1U9K095</accession>
<keyword evidence="1" id="KW-1133">Transmembrane helix</keyword>
<dbReference type="Proteomes" id="UP000189369">
    <property type="component" value="Chromosome"/>
</dbReference>
<keyword evidence="1" id="KW-0472">Membrane</keyword>
<protein>
    <submittedName>
        <fullName evidence="2">Uncharacterized protein</fullName>
    </submittedName>
</protein>
<dbReference type="KEGG" id="phn:PAEH1_07505"/>